<feature type="region of interest" description="Disordered" evidence="1">
    <location>
        <begin position="1"/>
        <end position="57"/>
    </location>
</feature>
<accession>A0A1H8IMF9</accession>
<evidence type="ECO:0000313" key="3">
    <source>
        <dbReference type="Proteomes" id="UP000181951"/>
    </source>
</evidence>
<feature type="compositionally biased region" description="Basic and acidic residues" evidence="1">
    <location>
        <begin position="10"/>
        <end position="21"/>
    </location>
</feature>
<dbReference type="Proteomes" id="UP000181951">
    <property type="component" value="Unassembled WGS sequence"/>
</dbReference>
<gene>
    <name evidence="2" type="ORF">SAMN05216267_1008117</name>
</gene>
<proteinExistence type="predicted"/>
<name>A0A1H8IMF9_9ACTN</name>
<protein>
    <submittedName>
        <fullName evidence="2">Uncharacterized protein</fullName>
    </submittedName>
</protein>
<sequence>MAKNKNNQNRQREQHDHRSDPATEAQEPVKTAVGGEEHGMPAATPVARKQQKRFGHN</sequence>
<dbReference type="AlphaFoldDB" id="A0A1H8IMF9"/>
<organism evidence="2 3">
    <name type="scientific">Actinacidiphila rubida</name>
    <dbReference type="NCBI Taxonomy" id="310780"/>
    <lineage>
        <taxon>Bacteria</taxon>
        <taxon>Bacillati</taxon>
        <taxon>Actinomycetota</taxon>
        <taxon>Actinomycetes</taxon>
        <taxon>Kitasatosporales</taxon>
        <taxon>Streptomycetaceae</taxon>
        <taxon>Actinacidiphila</taxon>
    </lineage>
</organism>
<evidence type="ECO:0000256" key="1">
    <source>
        <dbReference type="SAM" id="MobiDB-lite"/>
    </source>
</evidence>
<reference evidence="2 3" key="1">
    <citation type="submission" date="2016-10" db="EMBL/GenBank/DDBJ databases">
        <authorList>
            <person name="de Groot N.N."/>
        </authorList>
    </citation>
    <scope>NUCLEOTIDE SEQUENCE [LARGE SCALE GENOMIC DNA]</scope>
    <source>
        <strain evidence="2 3">CGMCC 4.2026</strain>
    </source>
</reference>
<keyword evidence="3" id="KW-1185">Reference proteome</keyword>
<dbReference type="RefSeq" id="WP_176735626.1">
    <property type="nucleotide sequence ID" value="NZ_FODD01000008.1"/>
</dbReference>
<evidence type="ECO:0000313" key="2">
    <source>
        <dbReference type="EMBL" id="SEN68828.1"/>
    </source>
</evidence>
<dbReference type="EMBL" id="FODD01000008">
    <property type="protein sequence ID" value="SEN68828.1"/>
    <property type="molecule type" value="Genomic_DNA"/>
</dbReference>